<reference evidence="2 3" key="1">
    <citation type="submission" date="2020-08" db="EMBL/GenBank/DDBJ databases">
        <title>Genomic Encyclopedia of Type Strains, Phase III (KMG-III): the genomes of soil and plant-associated and newly described type strains.</title>
        <authorList>
            <person name="Whitman W."/>
        </authorList>
    </citation>
    <scope>NUCLEOTIDE SEQUENCE [LARGE SCALE GENOMIC DNA]</scope>
    <source>
        <strain evidence="2 3">CECT 3237</strain>
    </source>
</reference>
<dbReference type="Proteomes" id="UP000572907">
    <property type="component" value="Unassembled WGS sequence"/>
</dbReference>
<accession>A0A7W4ZRN9</accession>
<feature type="region of interest" description="Disordered" evidence="1">
    <location>
        <begin position="50"/>
        <end position="71"/>
    </location>
</feature>
<dbReference type="AlphaFoldDB" id="A0A7W4ZRN9"/>
<feature type="region of interest" description="Disordered" evidence="1">
    <location>
        <begin position="1"/>
        <end position="23"/>
    </location>
</feature>
<organism evidence="2 3">
    <name type="scientific">Streptomyces violarus</name>
    <dbReference type="NCBI Taxonomy" id="67380"/>
    <lineage>
        <taxon>Bacteria</taxon>
        <taxon>Bacillati</taxon>
        <taxon>Actinomycetota</taxon>
        <taxon>Actinomycetes</taxon>
        <taxon>Kitasatosporales</taxon>
        <taxon>Streptomycetaceae</taxon>
        <taxon>Streptomyces</taxon>
    </lineage>
</organism>
<gene>
    <name evidence="2" type="ORF">FHS41_003898</name>
</gene>
<evidence type="ECO:0000313" key="2">
    <source>
        <dbReference type="EMBL" id="MBB3077410.1"/>
    </source>
</evidence>
<evidence type="ECO:0000313" key="3">
    <source>
        <dbReference type="Proteomes" id="UP000572907"/>
    </source>
</evidence>
<dbReference type="EMBL" id="JACHXE010000003">
    <property type="protein sequence ID" value="MBB3077410.1"/>
    <property type="molecule type" value="Genomic_DNA"/>
</dbReference>
<comment type="caution">
    <text evidence="2">The sequence shown here is derived from an EMBL/GenBank/DDBJ whole genome shotgun (WGS) entry which is preliminary data.</text>
</comment>
<keyword evidence="3" id="KW-1185">Reference proteome</keyword>
<protein>
    <submittedName>
        <fullName evidence="2">Uncharacterized protein</fullName>
    </submittedName>
</protein>
<name>A0A7W4ZRN9_9ACTN</name>
<proteinExistence type="predicted"/>
<evidence type="ECO:0000256" key="1">
    <source>
        <dbReference type="SAM" id="MobiDB-lite"/>
    </source>
</evidence>
<sequence>MIRAGAGTPAAEADNTDTFHNGDELRGIAPLARSDQQGQRTAPALSGEMNLAGETAPGSPEPLVGPVLPGRASFPGTRGGLLRAPAACWWARQEVESTLTMDQSIRPSTSASARTAAKTVSHVPSADQRLCRSYTVFHLPKRAGRSRHGTPVRCRKRIPLITLR</sequence>